<sequence>MDTVSDTKPKEYNDNPGMRKLTATIKRLVKPWFGSGRTVIADSWFGSISRYDDDVIRLGALLHYAKQVEEAHGSFYTMKKDSSSGKIFTCAYRDKKVKAFISSCGTTRLAGQRTFVGSWDNQVTIQRPAVVDEYETHKSGFC</sequence>
<evidence type="ECO:0008006" key="3">
    <source>
        <dbReference type="Google" id="ProtNLM"/>
    </source>
</evidence>
<reference evidence="1" key="1">
    <citation type="submission" date="2020-12" db="EMBL/GenBank/DDBJ databases">
        <title>Metabolic potential, ecology and presence of endohyphal bacteria is reflected in genomic diversity of Mucoromycotina.</title>
        <authorList>
            <person name="Muszewska A."/>
            <person name="Okrasinska A."/>
            <person name="Steczkiewicz K."/>
            <person name="Drgas O."/>
            <person name="Orlowska M."/>
            <person name="Perlinska-Lenart U."/>
            <person name="Aleksandrzak-Piekarczyk T."/>
            <person name="Szatraj K."/>
            <person name="Zielenkiewicz U."/>
            <person name="Pilsyk S."/>
            <person name="Malc E."/>
            <person name="Mieczkowski P."/>
            <person name="Kruszewska J.S."/>
            <person name="Biernat P."/>
            <person name="Pawlowska J."/>
        </authorList>
    </citation>
    <scope>NUCLEOTIDE SEQUENCE</scope>
    <source>
        <strain evidence="1">CBS 226.32</strain>
    </source>
</reference>
<dbReference type="OrthoDB" id="6928044at2759"/>
<accession>A0A8H7VG43</accession>
<name>A0A8H7VG43_9FUNG</name>
<dbReference type="Proteomes" id="UP000650833">
    <property type="component" value="Unassembled WGS sequence"/>
</dbReference>
<dbReference type="EMBL" id="JAEPRC010000012">
    <property type="protein sequence ID" value="KAG2215198.1"/>
    <property type="molecule type" value="Genomic_DNA"/>
</dbReference>
<proteinExistence type="predicted"/>
<comment type="caution">
    <text evidence="1">The sequence shown here is derived from an EMBL/GenBank/DDBJ whole genome shotgun (WGS) entry which is preliminary data.</text>
</comment>
<gene>
    <name evidence="1" type="ORF">INT46_001474</name>
</gene>
<evidence type="ECO:0000313" key="1">
    <source>
        <dbReference type="EMBL" id="KAG2215198.1"/>
    </source>
</evidence>
<dbReference type="AlphaFoldDB" id="A0A8H7VG43"/>
<keyword evidence="2" id="KW-1185">Reference proteome</keyword>
<protein>
    <recommendedName>
        <fullName evidence="3">PiggyBac transposable element-derived protein domain-containing protein</fullName>
    </recommendedName>
</protein>
<organism evidence="1 2">
    <name type="scientific">Mucor plumbeus</name>
    <dbReference type="NCBI Taxonomy" id="97098"/>
    <lineage>
        <taxon>Eukaryota</taxon>
        <taxon>Fungi</taxon>
        <taxon>Fungi incertae sedis</taxon>
        <taxon>Mucoromycota</taxon>
        <taxon>Mucoromycotina</taxon>
        <taxon>Mucoromycetes</taxon>
        <taxon>Mucorales</taxon>
        <taxon>Mucorineae</taxon>
        <taxon>Mucoraceae</taxon>
        <taxon>Mucor</taxon>
    </lineage>
</organism>
<evidence type="ECO:0000313" key="2">
    <source>
        <dbReference type="Proteomes" id="UP000650833"/>
    </source>
</evidence>